<evidence type="ECO:0000256" key="2">
    <source>
        <dbReference type="SAM" id="Phobius"/>
    </source>
</evidence>
<dbReference type="GO" id="GO:0004176">
    <property type="term" value="F:ATP-dependent peptidase activity"/>
    <property type="evidence" value="ECO:0007669"/>
    <property type="project" value="UniProtKB-UniRule"/>
</dbReference>
<keyword evidence="4" id="KW-1185">Reference proteome</keyword>
<dbReference type="InterPro" id="IPR008269">
    <property type="entry name" value="Lon_proteolytic"/>
</dbReference>
<reference evidence="5" key="1">
    <citation type="submission" date="2022-11" db="UniProtKB">
        <authorList>
            <consortium name="WormBaseParasite"/>
        </authorList>
    </citation>
    <scope>IDENTIFICATION</scope>
</reference>
<sequence>MLFFVLAILALFVIIFIGCVIYNLFKKWRAQYGRMLAIPVLVVTKNDFVDAGDEIEKIGLCLGFINLNSMDKVEELSELVHQFIVSKNILYTPDDSSRCLDLTQSSIEDDFFFNQPDNIEATAAFDPNKNTEKIYETTPIGVYPFVTTFKPEDSTFSGRGAFSYAEITEQPSAKFSVLVTGNCSLVFIESVLNAYTYLCTYDKWFLMRKFKAHFLPAATKKDGPSAGGAIAMAFMSVRLNKPAKQDTVVFGELTQKGILVPVGGLREKLMAARRNEIKTIIFPTMMQSDWDALSTEEKEGFEVHFCYKIKDAINIVFPKDQTEERERQEFNGNET</sequence>
<dbReference type="PROSITE" id="PS51786">
    <property type="entry name" value="LON_PROTEOLYTIC"/>
    <property type="match status" value="1"/>
</dbReference>
<keyword evidence="2" id="KW-0472">Membrane</keyword>
<dbReference type="Proteomes" id="UP000887560">
    <property type="component" value="Unplaced"/>
</dbReference>
<keyword evidence="2" id="KW-0812">Transmembrane</keyword>
<dbReference type="AlphaFoldDB" id="A0A915NPE4"/>
<evidence type="ECO:0000313" key="4">
    <source>
        <dbReference type="Proteomes" id="UP000887560"/>
    </source>
</evidence>
<dbReference type="SUPFAM" id="SSF54211">
    <property type="entry name" value="Ribosomal protein S5 domain 2-like"/>
    <property type="match status" value="1"/>
</dbReference>
<feature type="active site" evidence="1">
    <location>
        <position position="268"/>
    </location>
</feature>
<evidence type="ECO:0000259" key="3">
    <source>
        <dbReference type="PROSITE" id="PS51786"/>
    </source>
</evidence>
<dbReference type="GO" id="GO:0006515">
    <property type="term" value="P:protein quality control for misfolded or incompletely synthesized proteins"/>
    <property type="evidence" value="ECO:0007669"/>
    <property type="project" value="TreeGrafter"/>
</dbReference>
<dbReference type="InterPro" id="IPR027065">
    <property type="entry name" value="Lon_Prtase"/>
</dbReference>
<dbReference type="GO" id="GO:0005524">
    <property type="term" value="F:ATP binding"/>
    <property type="evidence" value="ECO:0007669"/>
    <property type="project" value="InterPro"/>
</dbReference>
<comment type="similarity">
    <text evidence="1">Belongs to the peptidase S16 family.</text>
</comment>
<protein>
    <submittedName>
        <fullName evidence="5">Lon proteolytic domain-containing protein</fullName>
    </submittedName>
</protein>
<organism evidence="4 5">
    <name type="scientific">Meloidogyne floridensis</name>
    <dbReference type="NCBI Taxonomy" id="298350"/>
    <lineage>
        <taxon>Eukaryota</taxon>
        <taxon>Metazoa</taxon>
        <taxon>Ecdysozoa</taxon>
        <taxon>Nematoda</taxon>
        <taxon>Chromadorea</taxon>
        <taxon>Rhabditida</taxon>
        <taxon>Tylenchina</taxon>
        <taxon>Tylenchomorpha</taxon>
        <taxon>Tylenchoidea</taxon>
        <taxon>Meloidogynidae</taxon>
        <taxon>Meloidogyninae</taxon>
        <taxon>Meloidogyne</taxon>
    </lineage>
</organism>
<dbReference type="PANTHER" id="PTHR43718:SF2">
    <property type="entry name" value="LON PROTEASE HOMOLOG, MITOCHONDRIAL"/>
    <property type="match status" value="1"/>
</dbReference>
<keyword evidence="1" id="KW-0378">Hydrolase</keyword>
<dbReference type="GO" id="GO:0004252">
    <property type="term" value="F:serine-type endopeptidase activity"/>
    <property type="evidence" value="ECO:0007669"/>
    <property type="project" value="UniProtKB-UniRule"/>
</dbReference>
<dbReference type="InterPro" id="IPR014721">
    <property type="entry name" value="Ribsml_uS5_D2-typ_fold_subgr"/>
</dbReference>
<keyword evidence="1" id="KW-0645">Protease</keyword>
<name>A0A915NPE4_9BILA</name>
<keyword evidence="2" id="KW-1133">Transmembrane helix</keyword>
<evidence type="ECO:0000256" key="1">
    <source>
        <dbReference type="PROSITE-ProRule" id="PRU01122"/>
    </source>
</evidence>
<dbReference type="InterPro" id="IPR020568">
    <property type="entry name" value="Ribosomal_Su5_D2-typ_SF"/>
</dbReference>
<dbReference type="Gene3D" id="3.30.230.10">
    <property type="match status" value="1"/>
</dbReference>
<keyword evidence="1" id="KW-0720">Serine protease</keyword>
<feature type="active site" evidence="1">
    <location>
        <position position="225"/>
    </location>
</feature>
<accession>A0A915NPE4</accession>
<evidence type="ECO:0000313" key="5">
    <source>
        <dbReference type="WBParaSite" id="scf7180000419606.g4072"/>
    </source>
</evidence>
<dbReference type="PRINTS" id="PR00830">
    <property type="entry name" value="ENDOLAPTASE"/>
</dbReference>
<feature type="domain" description="Lon proteolytic" evidence="3">
    <location>
        <begin position="168"/>
        <end position="319"/>
    </location>
</feature>
<dbReference type="PANTHER" id="PTHR43718">
    <property type="entry name" value="LON PROTEASE"/>
    <property type="match status" value="1"/>
</dbReference>
<proteinExistence type="inferred from homology"/>
<dbReference type="WBParaSite" id="scf7180000419606.g4072">
    <property type="protein sequence ID" value="scf7180000419606.g4072"/>
    <property type="gene ID" value="scf7180000419606.g4072"/>
</dbReference>
<feature type="transmembrane region" description="Helical" evidence="2">
    <location>
        <begin position="6"/>
        <end position="25"/>
    </location>
</feature>
<dbReference type="Pfam" id="PF05362">
    <property type="entry name" value="Lon_C"/>
    <property type="match status" value="1"/>
</dbReference>